<feature type="transmembrane region" description="Helical" evidence="12">
    <location>
        <begin position="169"/>
        <end position="195"/>
    </location>
</feature>
<dbReference type="GO" id="GO:0070936">
    <property type="term" value="P:protein K48-linked ubiquitination"/>
    <property type="evidence" value="ECO:0007669"/>
    <property type="project" value="TreeGrafter"/>
</dbReference>
<evidence type="ECO:0000256" key="7">
    <source>
        <dbReference type="ARBA" id="ARBA00022833"/>
    </source>
</evidence>
<feature type="region of interest" description="Disordered" evidence="11">
    <location>
        <begin position="517"/>
        <end position="554"/>
    </location>
</feature>
<evidence type="ECO:0000256" key="6">
    <source>
        <dbReference type="ARBA" id="ARBA00022771"/>
    </source>
</evidence>
<feature type="transmembrane region" description="Helical" evidence="12">
    <location>
        <begin position="17"/>
        <end position="37"/>
    </location>
</feature>
<dbReference type="Gene3D" id="3.30.40.10">
    <property type="entry name" value="Zinc/RING finger domain, C3HC4 (zinc finger)"/>
    <property type="match status" value="1"/>
</dbReference>
<dbReference type="Pfam" id="PF25563">
    <property type="entry name" value="TPR_SYVN1_N"/>
    <property type="match status" value="1"/>
</dbReference>
<comment type="subcellular location">
    <subcellularLocation>
        <location evidence="1">Membrane</location>
        <topology evidence="1">Multi-pass membrane protein</topology>
    </subcellularLocation>
</comment>
<feature type="region of interest" description="Disordered" evidence="11">
    <location>
        <begin position="634"/>
        <end position="654"/>
    </location>
</feature>
<protein>
    <recommendedName>
        <fullName evidence="13">RING-type domain-containing protein</fullName>
    </recommendedName>
</protein>
<dbReference type="SMART" id="SM00184">
    <property type="entry name" value="RING"/>
    <property type="match status" value="1"/>
</dbReference>
<accession>A0A8S9YRD9</accession>
<feature type="transmembrane region" description="Helical" evidence="12">
    <location>
        <begin position="104"/>
        <end position="122"/>
    </location>
</feature>
<keyword evidence="8 12" id="KW-1133">Transmembrane helix</keyword>
<evidence type="ECO:0000256" key="11">
    <source>
        <dbReference type="SAM" id="MobiDB-lite"/>
    </source>
</evidence>
<evidence type="ECO:0000313" key="14">
    <source>
        <dbReference type="EMBL" id="KAF7241672.1"/>
    </source>
</evidence>
<evidence type="ECO:0000256" key="3">
    <source>
        <dbReference type="ARBA" id="ARBA00022679"/>
    </source>
</evidence>
<dbReference type="GO" id="GO:0008270">
    <property type="term" value="F:zinc ion binding"/>
    <property type="evidence" value="ECO:0007669"/>
    <property type="project" value="UniProtKB-KW"/>
</dbReference>
<evidence type="ECO:0000256" key="10">
    <source>
        <dbReference type="PROSITE-ProRule" id="PRU00175"/>
    </source>
</evidence>
<dbReference type="Proteomes" id="UP000822476">
    <property type="component" value="Unassembled WGS sequence"/>
</dbReference>
<dbReference type="AlphaFoldDB" id="A0A8S9YRD9"/>
<keyword evidence="3" id="KW-0808">Transferase</keyword>
<keyword evidence="9 12" id="KW-0472">Membrane</keyword>
<dbReference type="PANTHER" id="PTHR15067">
    <property type="entry name" value="E3 UBIQUITIN-PROTEIN LIGASE RNF8"/>
    <property type="match status" value="1"/>
</dbReference>
<keyword evidence="15" id="KW-1185">Reference proteome</keyword>
<feature type="compositionally biased region" description="Polar residues" evidence="11">
    <location>
        <begin position="536"/>
        <end position="549"/>
    </location>
</feature>
<keyword evidence="6 10" id="KW-0863">Zinc-finger</keyword>
<dbReference type="SUPFAM" id="SSF57850">
    <property type="entry name" value="RING/U-box"/>
    <property type="match status" value="1"/>
</dbReference>
<dbReference type="InterPro" id="IPR013083">
    <property type="entry name" value="Znf_RING/FYVE/PHD"/>
</dbReference>
<dbReference type="EMBL" id="JTDE01006910">
    <property type="protein sequence ID" value="KAF7241672.1"/>
    <property type="molecule type" value="Genomic_DNA"/>
</dbReference>
<evidence type="ECO:0000259" key="13">
    <source>
        <dbReference type="PROSITE" id="PS50089"/>
    </source>
</evidence>
<proteinExistence type="predicted"/>
<dbReference type="GO" id="GO:0030968">
    <property type="term" value="P:endoplasmic reticulum unfolded protein response"/>
    <property type="evidence" value="ECO:0007669"/>
    <property type="project" value="TreeGrafter"/>
</dbReference>
<feature type="domain" description="RING-type" evidence="13">
    <location>
        <begin position="323"/>
        <end position="361"/>
    </location>
</feature>
<dbReference type="OrthoDB" id="3824970at2759"/>
<reference evidence="14" key="1">
    <citation type="submission" date="2019-07" db="EMBL/GenBank/DDBJ databases">
        <title>Annotation for the trematode Paragonimus miyazaki's.</title>
        <authorList>
            <person name="Choi Y.-J."/>
        </authorList>
    </citation>
    <scope>NUCLEOTIDE SEQUENCE</scope>
    <source>
        <strain evidence="14">Japan</strain>
    </source>
</reference>
<evidence type="ECO:0000256" key="8">
    <source>
        <dbReference type="ARBA" id="ARBA00022989"/>
    </source>
</evidence>
<sequence length="718" mass="82182">MNNFGLERIPLPRFSTYVIYTVVSILGSSLRVCYQIWFDDTTVGHQRTVSFSLSSLVYVFVVDTWFLWSLANLTLCLLMCIGRELQKIFFGELRESENTHIRENFLNFIFYKVVFVYGILNVEALLELLLWAGWFSVLGFLHLLTGLIKDRSEYLMQSLDEPLIQTRMLYLLCFLLVLCNLLMAVSVAVGAQYSWHLMFFMLTEVFQLSLETVHVIVWYAIHIYSEVVTHAIKRDGLYHKYVSVYYTEMLFSSIADFGDVLHNIHLFLWNRFRINMSGIIVGMHLQHLYYKLSRRYHQHKKYQNVLWILRSKCQRVTKPNEDCAVCWEKLIDSRQLPCGHIFHVTCLHRWIERSATCPTCRISLDLINQDNSSFLHSQTSFVLEQQRVDTHGRTSNFTDGESHSFCATVSATEKFKSEEMHGTLGKRCLDDYTAQHTCASASEHSFLSLNDYSSNPNDVSAMVSINHLLAVPNDSIVNTKTTGYRETSREATTPARFFDALEAELFTYFQPREDNSCSSGAFPGSSDSFDGDDMTTGLNTSREPGSNDSGQRERLSAMSALQRNGGSTPEDESACAFPPKRVLRFAIRHLLHRVASAVQNARVMDSGSDRQFVESDYRPNSDFLSVSSDPNRAVSFTAKSHPSSSSNAERRSLGRTDSFCTKPVDLRPATTFQFCNSPCTSNVAPRPNVFHSTRDMRECVLRLRKTELLERARCKFIR</sequence>
<evidence type="ECO:0000256" key="2">
    <source>
        <dbReference type="ARBA" id="ARBA00004906"/>
    </source>
</evidence>
<evidence type="ECO:0000256" key="4">
    <source>
        <dbReference type="ARBA" id="ARBA00022692"/>
    </source>
</evidence>
<feature type="compositionally biased region" description="Low complexity" evidence="11">
    <location>
        <begin position="517"/>
        <end position="528"/>
    </location>
</feature>
<evidence type="ECO:0000256" key="12">
    <source>
        <dbReference type="SAM" id="Phobius"/>
    </source>
</evidence>
<feature type="compositionally biased region" description="Polar residues" evidence="11">
    <location>
        <begin position="637"/>
        <end position="647"/>
    </location>
</feature>
<keyword evidence="7" id="KW-0862">Zinc</keyword>
<dbReference type="InterPro" id="IPR057992">
    <property type="entry name" value="TPR_SYVN1_N"/>
</dbReference>
<evidence type="ECO:0000256" key="1">
    <source>
        <dbReference type="ARBA" id="ARBA00004141"/>
    </source>
</evidence>
<evidence type="ECO:0000256" key="5">
    <source>
        <dbReference type="ARBA" id="ARBA00022723"/>
    </source>
</evidence>
<dbReference type="PANTHER" id="PTHR15067:SF5">
    <property type="entry name" value="E3 UBIQUITIN-PROTEIN LIGASE AMFR"/>
    <property type="match status" value="1"/>
</dbReference>
<feature type="transmembrane region" description="Helical" evidence="12">
    <location>
        <begin position="57"/>
        <end position="83"/>
    </location>
</feature>
<evidence type="ECO:0000256" key="9">
    <source>
        <dbReference type="ARBA" id="ARBA00023136"/>
    </source>
</evidence>
<gene>
    <name evidence="14" type="ORF">EG68_10072</name>
</gene>
<evidence type="ECO:0000313" key="15">
    <source>
        <dbReference type="Proteomes" id="UP000822476"/>
    </source>
</evidence>
<name>A0A8S9YRD9_9TREM</name>
<dbReference type="InterPro" id="IPR001841">
    <property type="entry name" value="Znf_RING"/>
</dbReference>
<keyword evidence="5" id="KW-0479">Metal-binding</keyword>
<dbReference type="Pfam" id="PF13639">
    <property type="entry name" value="zf-RING_2"/>
    <property type="match status" value="1"/>
</dbReference>
<dbReference type="GO" id="GO:0005829">
    <property type="term" value="C:cytosol"/>
    <property type="evidence" value="ECO:0007669"/>
    <property type="project" value="TreeGrafter"/>
</dbReference>
<dbReference type="GO" id="GO:0005783">
    <property type="term" value="C:endoplasmic reticulum"/>
    <property type="evidence" value="ECO:0007669"/>
    <property type="project" value="TreeGrafter"/>
</dbReference>
<comment type="caution">
    <text evidence="14">The sequence shown here is derived from an EMBL/GenBank/DDBJ whole genome shotgun (WGS) entry which is preliminary data.</text>
</comment>
<dbReference type="GO" id="GO:0000151">
    <property type="term" value="C:ubiquitin ligase complex"/>
    <property type="evidence" value="ECO:0007669"/>
    <property type="project" value="TreeGrafter"/>
</dbReference>
<dbReference type="GO" id="GO:0061630">
    <property type="term" value="F:ubiquitin protein ligase activity"/>
    <property type="evidence" value="ECO:0007669"/>
    <property type="project" value="TreeGrafter"/>
</dbReference>
<organism evidence="14 15">
    <name type="scientific">Paragonimus skrjabini miyazakii</name>
    <dbReference type="NCBI Taxonomy" id="59628"/>
    <lineage>
        <taxon>Eukaryota</taxon>
        <taxon>Metazoa</taxon>
        <taxon>Spiralia</taxon>
        <taxon>Lophotrochozoa</taxon>
        <taxon>Platyhelminthes</taxon>
        <taxon>Trematoda</taxon>
        <taxon>Digenea</taxon>
        <taxon>Plagiorchiida</taxon>
        <taxon>Troglotremata</taxon>
        <taxon>Troglotrematidae</taxon>
        <taxon>Paragonimus</taxon>
    </lineage>
</organism>
<dbReference type="PROSITE" id="PS50089">
    <property type="entry name" value="ZF_RING_2"/>
    <property type="match status" value="1"/>
</dbReference>
<dbReference type="GO" id="GO:0006511">
    <property type="term" value="P:ubiquitin-dependent protein catabolic process"/>
    <property type="evidence" value="ECO:0007669"/>
    <property type="project" value="TreeGrafter"/>
</dbReference>
<keyword evidence="4 12" id="KW-0812">Transmembrane</keyword>
<comment type="pathway">
    <text evidence="2">Protein modification; protein ubiquitination.</text>
</comment>
<feature type="transmembrane region" description="Helical" evidence="12">
    <location>
        <begin position="128"/>
        <end position="148"/>
    </location>
</feature>